<organism evidence="2 3">
    <name type="scientific">Actinophytocola xinjiangensis</name>
    <dbReference type="NCBI Taxonomy" id="485602"/>
    <lineage>
        <taxon>Bacteria</taxon>
        <taxon>Bacillati</taxon>
        <taxon>Actinomycetota</taxon>
        <taxon>Actinomycetes</taxon>
        <taxon>Pseudonocardiales</taxon>
        <taxon>Pseudonocardiaceae</taxon>
    </lineage>
</organism>
<dbReference type="RefSeq" id="WP_075136411.1">
    <property type="nucleotide sequence ID" value="NZ_MSIF01000019.1"/>
</dbReference>
<keyword evidence="3" id="KW-1185">Reference proteome</keyword>
<feature type="domain" description="Glyoxalase-like" evidence="1">
    <location>
        <begin position="10"/>
        <end position="116"/>
    </location>
</feature>
<dbReference type="PANTHER" id="PTHR35908:SF1">
    <property type="entry name" value="CONSERVED PROTEIN"/>
    <property type="match status" value="1"/>
</dbReference>
<gene>
    <name evidence="2" type="ORF">BLA60_30125</name>
</gene>
<dbReference type="Gene3D" id="3.10.180.10">
    <property type="entry name" value="2,3-Dihydroxybiphenyl 1,2-Dioxygenase, domain 1"/>
    <property type="match status" value="2"/>
</dbReference>
<sequence>MTATGHLAGVALDAADIERLATFYAELAGWRTVRHVEDWITLRADDGQEVAFQRAPDHRPPQWPGQRWPQQFHLDLQVTGHQAAARRAEALGATHLADGPTWITLADPAGHPFDLCECDGLGERVVLFAVTIDAPDAAGLARFYAALLGMELTYDGPEGAMISGEDVNVLFQQISDYNPPRWPDPAAPQQAHLDVLVTDLDAGQASALELGATRLPGGGETFRVFADPAGHPFCLTV</sequence>
<dbReference type="SUPFAM" id="SSF54593">
    <property type="entry name" value="Glyoxalase/Bleomycin resistance protein/Dihydroxybiphenyl dioxygenase"/>
    <property type="match status" value="2"/>
</dbReference>
<name>A0A7Z0WHT4_9PSEU</name>
<evidence type="ECO:0000259" key="1">
    <source>
        <dbReference type="Pfam" id="PF18029"/>
    </source>
</evidence>
<accession>A0A7Z0WHT4</accession>
<dbReference type="CDD" id="cd06587">
    <property type="entry name" value="VOC"/>
    <property type="match status" value="2"/>
</dbReference>
<feature type="domain" description="Glyoxalase-like" evidence="1">
    <location>
        <begin position="130"/>
        <end position="236"/>
    </location>
</feature>
<dbReference type="EMBL" id="MSIF01000019">
    <property type="protein sequence ID" value="OLF06810.1"/>
    <property type="molecule type" value="Genomic_DNA"/>
</dbReference>
<evidence type="ECO:0000313" key="3">
    <source>
        <dbReference type="Proteomes" id="UP000185696"/>
    </source>
</evidence>
<dbReference type="AlphaFoldDB" id="A0A7Z0WHT4"/>
<proteinExistence type="predicted"/>
<protein>
    <submittedName>
        <fullName evidence="2">Glyoxalase</fullName>
    </submittedName>
</protein>
<dbReference type="InterPro" id="IPR041581">
    <property type="entry name" value="Glyoxalase_6"/>
</dbReference>
<dbReference type="PANTHER" id="PTHR35908">
    <property type="entry name" value="HYPOTHETICAL FUSION PROTEIN"/>
    <property type="match status" value="1"/>
</dbReference>
<dbReference type="OrthoDB" id="3212826at2"/>
<dbReference type="Proteomes" id="UP000185696">
    <property type="component" value="Unassembled WGS sequence"/>
</dbReference>
<dbReference type="InterPro" id="IPR029068">
    <property type="entry name" value="Glyas_Bleomycin-R_OHBP_Dase"/>
</dbReference>
<comment type="caution">
    <text evidence="2">The sequence shown here is derived from an EMBL/GenBank/DDBJ whole genome shotgun (WGS) entry which is preliminary data.</text>
</comment>
<dbReference type="Pfam" id="PF18029">
    <property type="entry name" value="Glyoxalase_6"/>
    <property type="match status" value="2"/>
</dbReference>
<reference evidence="2 3" key="1">
    <citation type="submission" date="2016-12" db="EMBL/GenBank/DDBJ databases">
        <title>The draft genome sequence of Actinophytocola xinjiangensis.</title>
        <authorList>
            <person name="Wang W."/>
            <person name="Yuan L."/>
        </authorList>
    </citation>
    <scope>NUCLEOTIDE SEQUENCE [LARGE SCALE GENOMIC DNA]</scope>
    <source>
        <strain evidence="2 3">CGMCC 4.4663</strain>
    </source>
</reference>
<evidence type="ECO:0000313" key="2">
    <source>
        <dbReference type="EMBL" id="OLF06810.1"/>
    </source>
</evidence>